<dbReference type="GO" id="GO:0005737">
    <property type="term" value="C:cytoplasm"/>
    <property type="evidence" value="ECO:0007669"/>
    <property type="project" value="InterPro"/>
</dbReference>
<sequence length="145" mass="16121">MIALIQRVKEARVNVDQQVIANISQGLLVFVGIEKHDDKSQIPRLVERLLGYRIFADENDKMNLSIQDVNGDLLLVPQFTLAATTDKGLRPSFASSAAPNVAEELFNAFIAHAKSHYQRIATGRFGADMQVSLINDGPVTFWLQQ</sequence>
<evidence type="ECO:0000313" key="2">
    <source>
        <dbReference type="EMBL" id="KKM97100.1"/>
    </source>
</evidence>
<dbReference type="GO" id="GO:0051500">
    <property type="term" value="F:D-tyrosyl-tRNA(Tyr) deacylase activity"/>
    <property type="evidence" value="ECO:0007669"/>
    <property type="project" value="TreeGrafter"/>
</dbReference>
<dbReference type="AlphaFoldDB" id="A0A0F9P7W0"/>
<gene>
    <name evidence="2" type="ORF">LCGC14_1171440</name>
</gene>
<dbReference type="InterPro" id="IPR023509">
    <property type="entry name" value="DTD-like_sf"/>
</dbReference>
<protein>
    <recommendedName>
        <fullName evidence="3">D-aminoacyl-tRNA deacylase</fullName>
    </recommendedName>
</protein>
<dbReference type="FunFam" id="3.50.80.10:FF:000001">
    <property type="entry name" value="D-aminoacyl-tRNA deacylase"/>
    <property type="match status" value="1"/>
</dbReference>
<evidence type="ECO:0008006" key="3">
    <source>
        <dbReference type="Google" id="ProtNLM"/>
    </source>
</evidence>
<dbReference type="EMBL" id="LAZR01005790">
    <property type="protein sequence ID" value="KKM97100.1"/>
    <property type="molecule type" value="Genomic_DNA"/>
</dbReference>
<dbReference type="SUPFAM" id="SSF69500">
    <property type="entry name" value="DTD-like"/>
    <property type="match status" value="1"/>
</dbReference>
<proteinExistence type="inferred from homology"/>
<dbReference type="Gene3D" id="3.50.80.10">
    <property type="entry name" value="D-tyrosyl-tRNA(Tyr) deacylase"/>
    <property type="match status" value="1"/>
</dbReference>
<dbReference type="PANTHER" id="PTHR10472:SF5">
    <property type="entry name" value="D-AMINOACYL-TRNA DEACYLASE 1"/>
    <property type="match status" value="1"/>
</dbReference>
<dbReference type="PANTHER" id="PTHR10472">
    <property type="entry name" value="D-TYROSYL-TRNA TYR DEACYLASE"/>
    <property type="match status" value="1"/>
</dbReference>
<reference evidence="2" key="1">
    <citation type="journal article" date="2015" name="Nature">
        <title>Complex archaea that bridge the gap between prokaryotes and eukaryotes.</title>
        <authorList>
            <person name="Spang A."/>
            <person name="Saw J.H."/>
            <person name="Jorgensen S.L."/>
            <person name="Zaremba-Niedzwiedzka K."/>
            <person name="Martijn J."/>
            <person name="Lind A.E."/>
            <person name="van Eijk R."/>
            <person name="Schleper C."/>
            <person name="Guy L."/>
            <person name="Ettema T.J."/>
        </authorList>
    </citation>
    <scope>NUCLEOTIDE SEQUENCE</scope>
</reference>
<comment type="similarity">
    <text evidence="1">Belongs to the DTD family.</text>
</comment>
<dbReference type="InterPro" id="IPR003732">
    <property type="entry name" value="Daa-tRNA_deacyls_DTD"/>
</dbReference>
<organism evidence="2">
    <name type="scientific">marine sediment metagenome</name>
    <dbReference type="NCBI Taxonomy" id="412755"/>
    <lineage>
        <taxon>unclassified sequences</taxon>
        <taxon>metagenomes</taxon>
        <taxon>ecological metagenomes</taxon>
    </lineage>
</organism>
<dbReference type="HAMAP" id="MF_00518">
    <property type="entry name" value="Deacylase_Dtd"/>
    <property type="match status" value="1"/>
</dbReference>
<accession>A0A0F9P7W0</accession>
<evidence type="ECO:0000256" key="1">
    <source>
        <dbReference type="ARBA" id="ARBA00009673"/>
    </source>
</evidence>
<comment type="caution">
    <text evidence="2">The sequence shown here is derived from an EMBL/GenBank/DDBJ whole genome shotgun (WGS) entry which is preliminary data.</text>
</comment>
<name>A0A0F9P7W0_9ZZZZ</name>
<dbReference type="Pfam" id="PF02580">
    <property type="entry name" value="Tyr_Deacylase"/>
    <property type="match status" value="1"/>
</dbReference>
<dbReference type="NCBIfam" id="TIGR00256">
    <property type="entry name" value="D-aminoacyl-tRNA deacylase"/>
    <property type="match status" value="1"/>
</dbReference>